<keyword evidence="2" id="KW-1185">Reference proteome</keyword>
<evidence type="ECO:0000313" key="2">
    <source>
        <dbReference type="Proteomes" id="UP000011777"/>
    </source>
</evidence>
<name>M3JXE4_CANMX</name>
<dbReference type="AlphaFoldDB" id="M3JXE4"/>
<dbReference type="OrthoDB" id="4016300at2759"/>
<sequence length="303" mass="34923">MTGCANAFLQPIGRYLLVLWYRINQQESETYYINLLTLTNFKALPNAILRLQFNCNTNRVLRSESLSIYNYMNRFSIKNENVELLDVVLELKFKDLNHYPWLINFLKSVKQNRKVSTNSTIQVPSSQVKEVGTPLRLEKRKFSSVNPLESDLTSTPKKIMKIGGKKVRSATLPEFTCVMTPEQTVTSDQVTDSVDEIEDSSVNSTHSQIHKTEVDISSEKLFVEDESFEATNISSEIGSISDSFKLFSSKIIDKLKLLEFNILERKNQLQAELDLHFAEIEAKQKRKVKQIHEYVVEELNKMK</sequence>
<proteinExistence type="predicted"/>
<dbReference type="STRING" id="1245528.M3JXE4"/>
<accession>M3JXE4</accession>
<dbReference type="HOGENOM" id="CLU_918263_0_0_1"/>
<dbReference type="EMBL" id="AOGT01001480">
    <property type="protein sequence ID" value="EMG47590.1"/>
    <property type="molecule type" value="Genomic_DNA"/>
</dbReference>
<reference evidence="1 2" key="1">
    <citation type="submission" date="2013-02" db="EMBL/GenBank/DDBJ databases">
        <title>Genome sequence of Candida maltosa Xu316, a potential industrial strain for xylitol and ethanol production.</title>
        <authorList>
            <person name="Yu J."/>
            <person name="Wang Q."/>
            <person name="Geng X."/>
            <person name="Bao W."/>
            <person name="He P."/>
            <person name="Cai J."/>
        </authorList>
    </citation>
    <scope>NUCLEOTIDE SEQUENCE [LARGE SCALE GENOMIC DNA]</scope>
    <source>
        <strain evidence="2">Xu316</strain>
    </source>
</reference>
<evidence type="ECO:0000313" key="1">
    <source>
        <dbReference type="EMBL" id="EMG47590.1"/>
    </source>
</evidence>
<organism evidence="1 2">
    <name type="scientific">Candida maltosa (strain Xu316)</name>
    <name type="common">Yeast</name>
    <dbReference type="NCBI Taxonomy" id="1245528"/>
    <lineage>
        <taxon>Eukaryota</taxon>
        <taxon>Fungi</taxon>
        <taxon>Dikarya</taxon>
        <taxon>Ascomycota</taxon>
        <taxon>Saccharomycotina</taxon>
        <taxon>Pichiomycetes</taxon>
        <taxon>Debaryomycetaceae</taxon>
        <taxon>Candida/Lodderomyces clade</taxon>
        <taxon>Candida</taxon>
    </lineage>
</organism>
<protein>
    <submittedName>
        <fullName evidence="1">Uncharacterized protein</fullName>
    </submittedName>
</protein>
<comment type="caution">
    <text evidence="1">The sequence shown here is derived from an EMBL/GenBank/DDBJ whole genome shotgun (WGS) entry which is preliminary data.</text>
</comment>
<gene>
    <name evidence="1" type="ORF">G210_2002</name>
</gene>
<dbReference type="Proteomes" id="UP000011777">
    <property type="component" value="Unassembled WGS sequence"/>
</dbReference>